<protein>
    <submittedName>
        <fullName evidence="1">Uncharacterized protein</fullName>
    </submittedName>
</protein>
<evidence type="ECO:0000313" key="2">
    <source>
        <dbReference type="Proteomes" id="UP000828390"/>
    </source>
</evidence>
<gene>
    <name evidence="1" type="ORF">DPMN_014736</name>
</gene>
<comment type="caution">
    <text evidence="1">The sequence shown here is derived from an EMBL/GenBank/DDBJ whole genome shotgun (WGS) entry which is preliminary data.</text>
</comment>
<name>A0A9D4NA89_DREPO</name>
<reference evidence="1" key="2">
    <citation type="submission" date="2020-11" db="EMBL/GenBank/DDBJ databases">
        <authorList>
            <person name="McCartney M.A."/>
            <person name="Auch B."/>
            <person name="Kono T."/>
            <person name="Mallez S."/>
            <person name="Becker A."/>
            <person name="Gohl D.M."/>
            <person name="Silverstein K.A.T."/>
            <person name="Koren S."/>
            <person name="Bechman K.B."/>
            <person name="Herman A."/>
            <person name="Abrahante J.E."/>
            <person name="Garbe J."/>
        </authorList>
    </citation>
    <scope>NUCLEOTIDE SEQUENCE</scope>
    <source>
        <strain evidence="1">Duluth1</strain>
        <tissue evidence="1">Whole animal</tissue>
    </source>
</reference>
<feature type="non-terminal residue" evidence="1">
    <location>
        <position position="121"/>
    </location>
</feature>
<dbReference type="AlphaFoldDB" id="A0A9D4NA89"/>
<accession>A0A9D4NA89</accession>
<reference evidence="1" key="1">
    <citation type="journal article" date="2019" name="bioRxiv">
        <title>The Genome of the Zebra Mussel, Dreissena polymorpha: A Resource for Invasive Species Research.</title>
        <authorList>
            <person name="McCartney M.A."/>
            <person name="Auch B."/>
            <person name="Kono T."/>
            <person name="Mallez S."/>
            <person name="Zhang Y."/>
            <person name="Obille A."/>
            <person name="Becker A."/>
            <person name="Abrahante J.E."/>
            <person name="Garbe J."/>
            <person name="Badalamenti J.P."/>
            <person name="Herman A."/>
            <person name="Mangelson H."/>
            <person name="Liachko I."/>
            <person name="Sullivan S."/>
            <person name="Sone E.D."/>
            <person name="Koren S."/>
            <person name="Silverstein K.A.T."/>
            <person name="Beckman K.B."/>
            <person name="Gohl D.M."/>
        </authorList>
    </citation>
    <scope>NUCLEOTIDE SEQUENCE</scope>
    <source>
        <strain evidence="1">Duluth1</strain>
        <tissue evidence="1">Whole animal</tissue>
    </source>
</reference>
<organism evidence="1 2">
    <name type="scientific">Dreissena polymorpha</name>
    <name type="common">Zebra mussel</name>
    <name type="synonym">Mytilus polymorpha</name>
    <dbReference type="NCBI Taxonomy" id="45954"/>
    <lineage>
        <taxon>Eukaryota</taxon>
        <taxon>Metazoa</taxon>
        <taxon>Spiralia</taxon>
        <taxon>Lophotrochozoa</taxon>
        <taxon>Mollusca</taxon>
        <taxon>Bivalvia</taxon>
        <taxon>Autobranchia</taxon>
        <taxon>Heteroconchia</taxon>
        <taxon>Euheterodonta</taxon>
        <taxon>Imparidentia</taxon>
        <taxon>Neoheterodontei</taxon>
        <taxon>Myida</taxon>
        <taxon>Dreissenoidea</taxon>
        <taxon>Dreissenidae</taxon>
        <taxon>Dreissena</taxon>
    </lineage>
</organism>
<dbReference type="EMBL" id="JAIWYP010000001">
    <property type="protein sequence ID" value="KAH3890651.1"/>
    <property type="molecule type" value="Genomic_DNA"/>
</dbReference>
<proteinExistence type="predicted"/>
<keyword evidence="2" id="KW-1185">Reference proteome</keyword>
<evidence type="ECO:0000313" key="1">
    <source>
        <dbReference type="EMBL" id="KAH3890651.1"/>
    </source>
</evidence>
<sequence>MGNQCFMTHRKRKVQRSKAESVTTVKAEAQQLCRQNGGHVANQKHVLGCFKIQFGQFRGMTFKWLLENSPGYAGFIVADTEKEEPSQNNLWLHKMALKKYIEMFEEGVYILQSKRQKSQPK</sequence>
<dbReference type="Proteomes" id="UP000828390">
    <property type="component" value="Unassembled WGS sequence"/>
</dbReference>